<evidence type="ECO:0000313" key="2">
    <source>
        <dbReference type="Proteomes" id="UP001607302"/>
    </source>
</evidence>
<organism evidence="1 2">
    <name type="scientific">Vespula squamosa</name>
    <name type="common">Southern yellow jacket</name>
    <name type="synonym">Wasp</name>
    <dbReference type="NCBI Taxonomy" id="30214"/>
    <lineage>
        <taxon>Eukaryota</taxon>
        <taxon>Metazoa</taxon>
        <taxon>Ecdysozoa</taxon>
        <taxon>Arthropoda</taxon>
        <taxon>Hexapoda</taxon>
        <taxon>Insecta</taxon>
        <taxon>Pterygota</taxon>
        <taxon>Neoptera</taxon>
        <taxon>Endopterygota</taxon>
        <taxon>Hymenoptera</taxon>
        <taxon>Apocrita</taxon>
        <taxon>Aculeata</taxon>
        <taxon>Vespoidea</taxon>
        <taxon>Vespidae</taxon>
        <taxon>Vespinae</taxon>
        <taxon>Vespula</taxon>
    </lineage>
</organism>
<proteinExistence type="predicted"/>
<evidence type="ECO:0008006" key="3">
    <source>
        <dbReference type="Google" id="ProtNLM"/>
    </source>
</evidence>
<dbReference type="AlphaFoldDB" id="A0ABD2AE52"/>
<accession>A0ABD2AE52</accession>
<protein>
    <recommendedName>
        <fullName evidence="3">Secreted protein</fullName>
    </recommendedName>
</protein>
<dbReference type="EMBL" id="JAUDFV010000151">
    <property type="protein sequence ID" value="KAL2718891.1"/>
    <property type="molecule type" value="Genomic_DNA"/>
</dbReference>
<reference evidence="1 2" key="1">
    <citation type="journal article" date="2024" name="Ann. Entomol. Soc. Am.">
        <title>Genomic analyses of the southern and eastern yellowjacket wasps (Hymenoptera: Vespidae) reveal evolutionary signatures of social life.</title>
        <authorList>
            <person name="Catto M.A."/>
            <person name="Caine P.B."/>
            <person name="Orr S.E."/>
            <person name="Hunt B.G."/>
            <person name="Goodisman M.A.D."/>
        </authorList>
    </citation>
    <scope>NUCLEOTIDE SEQUENCE [LARGE SCALE GENOMIC DNA]</scope>
    <source>
        <strain evidence="1">233</strain>
        <tissue evidence="1">Head and thorax</tissue>
    </source>
</reference>
<comment type="caution">
    <text evidence="1">The sequence shown here is derived from an EMBL/GenBank/DDBJ whole genome shotgun (WGS) entry which is preliminary data.</text>
</comment>
<evidence type="ECO:0000313" key="1">
    <source>
        <dbReference type="EMBL" id="KAL2718891.1"/>
    </source>
</evidence>
<name>A0ABD2AE52_VESSQ</name>
<keyword evidence="2" id="KW-1185">Reference proteome</keyword>
<sequence length="122" mass="14385">MYSFVWIQLHVRVFLFQNRLVNSAYQQMSKKTNPSATDRFCQLNGGLQSHGKTHMWSYVVTAYHHPSLLELLLIRHAMRLLRIFSTNILIPFSPPMLSAFSFMRLTQVLLAWFPHFCGRDRK</sequence>
<gene>
    <name evidence="1" type="ORF">V1478_011310</name>
</gene>
<dbReference type="Proteomes" id="UP001607302">
    <property type="component" value="Unassembled WGS sequence"/>
</dbReference>